<dbReference type="Proteomes" id="UP001595867">
    <property type="component" value="Unassembled WGS sequence"/>
</dbReference>
<dbReference type="PANTHER" id="PTHR24567">
    <property type="entry name" value="CRP FAMILY TRANSCRIPTIONAL REGULATORY PROTEIN"/>
    <property type="match status" value="1"/>
</dbReference>
<dbReference type="Pfam" id="PF13545">
    <property type="entry name" value="HTH_Crp_2"/>
    <property type="match status" value="1"/>
</dbReference>
<reference evidence="7" key="1">
    <citation type="journal article" date="2019" name="Int. J. Syst. Evol. Microbiol.">
        <title>The Global Catalogue of Microorganisms (GCM) 10K type strain sequencing project: providing services to taxonomists for standard genome sequencing and annotation.</title>
        <authorList>
            <consortium name="The Broad Institute Genomics Platform"/>
            <consortium name="The Broad Institute Genome Sequencing Center for Infectious Disease"/>
            <person name="Wu L."/>
            <person name="Ma J."/>
        </authorList>
    </citation>
    <scope>NUCLEOTIDE SEQUENCE [LARGE SCALE GENOMIC DNA]</scope>
    <source>
        <strain evidence="7">TBRC 5832</strain>
    </source>
</reference>
<dbReference type="SUPFAM" id="SSF46785">
    <property type="entry name" value="Winged helix' DNA-binding domain"/>
    <property type="match status" value="1"/>
</dbReference>
<dbReference type="InterPro" id="IPR018490">
    <property type="entry name" value="cNMP-bd_dom_sf"/>
</dbReference>
<dbReference type="InterPro" id="IPR036390">
    <property type="entry name" value="WH_DNA-bd_sf"/>
</dbReference>
<keyword evidence="3" id="KW-0804">Transcription</keyword>
<dbReference type="PANTHER" id="PTHR24567:SF74">
    <property type="entry name" value="HTH-TYPE TRANSCRIPTIONAL REGULATOR ARCR"/>
    <property type="match status" value="1"/>
</dbReference>
<evidence type="ECO:0000256" key="2">
    <source>
        <dbReference type="ARBA" id="ARBA00023125"/>
    </source>
</evidence>
<comment type="caution">
    <text evidence="6">The sequence shown here is derived from an EMBL/GenBank/DDBJ whole genome shotgun (WGS) entry which is preliminary data.</text>
</comment>
<sequence length="228" mass="24611">MTLGHPRELFWHSLRQDQRDTLMTMGTRLRFGPDEVLVRESDSSTFAFVLLKGCVKVSAIGRHGYQAILGLRDAGELVGELAGADGGLRSATLTAMTDVEALRLPAAQFGPFVRSDPEVAAMLRRTLSARLREADLSRAAAGAESARQRLAALLLHLGQRYGDAQPGGEIVINLALSQHDLAGLALTSHRSLGRLLADLRRDNLVVTGRRRVVLIGIAELTELADDGT</sequence>
<name>A0ABV8ILK0_9ACTN</name>
<evidence type="ECO:0000313" key="7">
    <source>
        <dbReference type="Proteomes" id="UP001595867"/>
    </source>
</evidence>
<dbReference type="InterPro" id="IPR000595">
    <property type="entry name" value="cNMP-bd_dom"/>
</dbReference>
<evidence type="ECO:0000313" key="6">
    <source>
        <dbReference type="EMBL" id="MFC4065084.1"/>
    </source>
</evidence>
<evidence type="ECO:0000259" key="5">
    <source>
        <dbReference type="PROSITE" id="PS51063"/>
    </source>
</evidence>
<keyword evidence="7" id="KW-1185">Reference proteome</keyword>
<dbReference type="InterPro" id="IPR014710">
    <property type="entry name" value="RmlC-like_jellyroll"/>
</dbReference>
<gene>
    <name evidence="6" type="ORF">ACFO0C_09085</name>
</gene>
<dbReference type="InterPro" id="IPR012318">
    <property type="entry name" value="HTH_CRP"/>
</dbReference>
<dbReference type="InterPro" id="IPR050397">
    <property type="entry name" value="Env_Response_Regulators"/>
</dbReference>
<proteinExistence type="predicted"/>
<dbReference type="SMART" id="SM00100">
    <property type="entry name" value="cNMP"/>
    <property type="match status" value="1"/>
</dbReference>
<dbReference type="PROSITE" id="PS51063">
    <property type="entry name" value="HTH_CRP_2"/>
    <property type="match status" value="1"/>
</dbReference>
<feature type="domain" description="Cyclic nucleotide-binding" evidence="4">
    <location>
        <begin position="10"/>
        <end position="109"/>
    </location>
</feature>
<evidence type="ECO:0000256" key="1">
    <source>
        <dbReference type="ARBA" id="ARBA00023015"/>
    </source>
</evidence>
<dbReference type="SUPFAM" id="SSF51206">
    <property type="entry name" value="cAMP-binding domain-like"/>
    <property type="match status" value="1"/>
</dbReference>
<protein>
    <submittedName>
        <fullName evidence="6">Crp/Fnr family transcriptional regulator</fullName>
    </submittedName>
</protein>
<keyword evidence="2" id="KW-0238">DNA-binding</keyword>
<dbReference type="Gene3D" id="2.60.120.10">
    <property type="entry name" value="Jelly Rolls"/>
    <property type="match status" value="1"/>
</dbReference>
<organism evidence="6 7">
    <name type="scientific">Actinoplanes subglobosus</name>
    <dbReference type="NCBI Taxonomy" id="1547892"/>
    <lineage>
        <taxon>Bacteria</taxon>
        <taxon>Bacillati</taxon>
        <taxon>Actinomycetota</taxon>
        <taxon>Actinomycetes</taxon>
        <taxon>Micromonosporales</taxon>
        <taxon>Micromonosporaceae</taxon>
        <taxon>Actinoplanes</taxon>
    </lineage>
</organism>
<dbReference type="EMBL" id="JBHSBL010000007">
    <property type="protein sequence ID" value="MFC4065084.1"/>
    <property type="molecule type" value="Genomic_DNA"/>
</dbReference>
<accession>A0ABV8ILK0</accession>
<feature type="domain" description="HTH crp-type" evidence="5">
    <location>
        <begin position="144"/>
        <end position="218"/>
    </location>
</feature>
<dbReference type="RefSeq" id="WP_378066116.1">
    <property type="nucleotide sequence ID" value="NZ_JBHSBL010000007.1"/>
</dbReference>
<dbReference type="Pfam" id="PF00027">
    <property type="entry name" value="cNMP_binding"/>
    <property type="match status" value="1"/>
</dbReference>
<dbReference type="CDD" id="cd00038">
    <property type="entry name" value="CAP_ED"/>
    <property type="match status" value="1"/>
</dbReference>
<dbReference type="PROSITE" id="PS50042">
    <property type="entry name" value="CNMP_BINDING_3"/>
    <property type="match status" value="1"/>
</dbReference>
<evidence type="ECO:0000256" key="3">
    <source>
        <dbReference type="ARBA" id="ARBA00023163"/>
    </source>
</evidence>
<keyword evidence="1" id="KW-0805">Transcription regulation</keyword>
<evidence type="ECO:0000259" key="4">
    <source>
        <dbReference type="PROSITE" id="PS50042"/>
    </source>
</evidence>